<organism evidence="1">
    <name type="scientific">Hordeum vulgare subsp. vulgare</name>
    <name type="common">Domesticated barley</name>
    <dbReference type="NCBI Taxonomy" id="112509"/>
    <lineage>
        <taxon>Eukaryota</taxon>
        <taxon>Viridiplantae</taxon>
        <taxon>Streptophyta</taxon>
        <taxon>Embryophyta</taxon>
        <taxon>Tracheophyta</taxon>
        <taxon>Spermatophyta</taxon>
        <taxon>Magnoliopsida</taxon>
        <taxon>Liliopsida</taxon>
        <taxon>Poales</taxon>
        <taxon>Poaceae</taxon>
        <taxon>BOP clade</taxon>
        <taxon>Pooideae</taxon>
        <taxon>Triticodae</taxon>
        <taxon>Triticeae</taxon>
        <taxon>Hordeinae</taxon>
        <taxon>Hordeum</taxon>
    </lineage>
</organism>
<dbReference type="EMBL" id="AK365699">
    <property type="protein sequence ID" value="BAJ96902.1"/>
    <property type="molecule type" value="mRNA"/>
</dbReference>
<name>F2DP81_HORVV</name>
<accession>F2DP81</accession>
<sequence length="56" mass="6352">MPEYMRETANGLMELQNVLLQLQNEQGQIMAAFGLSQQSMAKYAAQLGPFMQELQM</sequence>
<proteinExistence type="evidence at transcript level"/>
<evidence type="ECO:0000313" key="1">
    <source>
        <dbReference type="EMBL" id="BAJ96902.1"/>
    </source>
</evidence>
<dbReference type="AlphaFoldDB" id="F2DP81"/>
<reference evidence="1" key="1">
    <citation type="journal article" date="2011" name="Plant Physiol.">
        <title>Comprehensive sequence analysis of 24,783 barley full-length cDNAs derived from 12 clone libraries.</title>
        <authorList>
            <person name="Matsumoto T."/>
            <person name="Tanaka T."/>
            <person name="Sakai H."/>
            <person name="Amano N."/>
            <person name="Kanamori H."/>
            <person name="Kurita K."/>
            <person name="Kikuta A."/>
            <person name="Kamiya K."/>
            <person name="Yamamoto M."/>
            <person name="Ikawa H."/>
            <person name="Fujii N."/>
            <person name="Hori K."/>
            <person name="Itoh T."/>
            <person name="Sato K."/>
        </authorList>
    </citation>
    <scope>NUCLEOTIDE SEQUENCE</scope>
    <source>
        <tissue evidence="1">Shoot and root</tissue>
    </source>
</reference>
<protein>
    <submittedName>
        <fullName evidence="1">Predicted protein</fullName>
    </submittedName>
</protein>